<organism evidence="3 4">
    <name type="scientific">Candidatus Roizmanbacteria bacterium CG10_big_fil_rev_8_21_14_0_10_39_6</name>
    <dbReference type="NCBI Taxonomy" id="1974853"/>
    <lineage>
        <taxon>Bacteria</taxon>
        <taxon>Candidatus Roizmaniibacteriota</taxon>
    </lineage>
</organism>
<dbReference type="Pfam" id="PF09335">
    <property type="entry name" value="VTT_dom"/>
    <property type="match status" value="1"/>
</dbReference>
<dbReference type="PANTHER" id="PTHR42709:SF11">
    <property type="entry name" value="DEDA FAMILY PROTEIN"/>
    <property type="match status" value="1"/>
</dbReference>
<accession>A0A2M8KSL4</accession>
<dbReference type="EMBL" id="PFED01000101">
    <property type="protein sequence ID" value="PJE62924.1"/>
    <property type="molecule type" value="Genomic_DNA"/>
</dbReference>
<feature type="transmembrane region" description="Helical" evidence="1">
    <location>
        <begin position="132"/>
        <end position="154"/>
    </location>
</feature>
<feature type="transmembrane region" description="Helical" evidence="1">
    <location>
        <begin position="103"/>
        <end position="126"/>
    </location>
</feature>
<dbReference type="AlphaFoldDB" id="A0A2M8KSL4"/>
<feature type="transmembrane region" description="Helical" evidence="1">
    <location>
        <begin position="166"/>
        <end position="185"/>
    </location>
</feature>
<feature type="domain" description="VTT" evidence="2">
    <location>
        <begin position="36"/>
        <end position="153"/>
    </location>
</feature>
<comment type="caution">
    <text evidence="3">The sequence shown here is derived from an EMBL/GenBank/DDBJ whole genome shotgun (WGS) entry which is preliminary data.</text>
</comment>
<reference evidence="4" key="1">
    <citation type="submission" date="2017-09" db="EMBL/GenBank/DDBJ databases">
        <title>Depth-based differentiation of microbial function through sediment-hosted aquifers and enrichment of novel symbionts in the deep terrestrial subsurface.</title>
        <authorList>
            <person name="Probst A.J."/>
            <person name="Ladd B."/>
            <person name="Jarett J.K."/>
            <person name="Geller-Mcgrath D.E."/>
            <person name="Sieber C.M.K."/>
            <person name="Emerson J.B."/>
            <person name="Anantharaman K."/>
            <person name="Thomas B.C."/>
            <person name="Malmstrom R."/>
            <person name="Stieglmeier M."/>
            <person name="Klingl A."/>
            <person name="Woyke T."/>
            <person name="Ryan C.M."/>
            <person name="Banfield J.F."/>
        </authorList>
    </citation>
    <scope>NUCLEOTIDE SEQUENCE [LARGE SCALE GENOMIC DNA]</scope>
</reference>
<proteinExistence type="predicted"/>
<gene>
    <name evidence="3" type="ORF">COU88_02335</name>
</gene>
<keyword evidence="1" id="KW-0472">Membrane</keyword>
<protein>
    <recommendedName>
        <fullName evidence="2">VTT domain-containing protein</fullName>
    </recommendedName>
</protein>
<dbReference type="InterPro" id="IPR051311">
    <property type="entry name" value="DedA_domain"/>
</dbReference>
<dbReference type="GO" id="GO:0005886">
    <property type="term" value="C:plasma membrane"/>
    <property type="evidence" value="ECO:0007669"/>
    <property type="project" value="TreeGrafter"/>
</dbReference>
<dbReference type="InterPro" id="IPR032816">
    <property type="entry name" value="VTT_dom"/>
</dbReference>
<keyword evidence="1" id="KW-0812">Transmembrane</keyword>
<evidence type="ECO:0000259" key="2">
    <source>
        <dbReference type="Pfam" id="PF09335"/>
    </source>
</evidence>
<dbReference type="PANTHER" id="PTHR42709">
    <property type="entry name" value="ALKALINE PHOSPHATASE LIKE PROTEIN"/>
    <property type="match status" value="1"/>
</dbReference>
<name>A0A2M8KSL4_9BACT</name>
<evidence type="ECO:0000313" key="4">
    <source>
        <dbReference type="Proteomes" id="UP000229554"/>
    </source>
</evidence>
<sequence>MLTGIKNFALAITYSAWAVPGLTLIAFAESSFFPLPPDTIMIPLALLSPSKAFFYAAVATTFSVLGGLFGYFIGNKGGKPVVRKFISDAKMERVRELYQKYDVWAVLIGAFTPLPYKVFTIAAGLMDLDVKRFMLASLIGRGGRFFAVATVIYFFGPSAKKLLSQYFDITVVVFTVLLIGGIFLANKFLSKKTTA</sequence>
<evidence type="ECO:0000313" key="3">
    <source>
        <dbReference type="EMBL" id="PJE62924.1"/>
    </source>
</evidence>
<keyword evidence="1" id="KW-1133">Transmembrane helix</keyword>
<evidence type="ECO:0000256" key="1">
    <source>
        <dbReference type="SAM" id="Phobius"/>
    </source>
</evidence>
<feature type="transmembrane region" description="Helical" evidence="1">
    <location>
        <begin position="52"/>
        <end position="74"/>
    </location>
</feature>
<dbReference type="Proteomes" id="UP000229554">
    <property type="component" value="Unassembled WGS sequence"/>
</dbReference>